<proteinExistence type="predicted"/>
<reference evidence="3 4" key="1">
    <citation type="submission" date="2018-09" db="EMBL/GenBank/DDBJ databases">
        <title>Murine metabolic-syndrome-specific gut microbial biobank.</title>
        <authorList>
            <person name="Liu C."/>
        </authorList>
    </citation>
    <scope>NUCLEOTIDE SEQUENCE [LARGE SCALE GENOMIC DNA]</scope>
    <source>
        <strain evidence="3 4">C-30</strain>
    </source>
</reference>
<dbReference type="PANTHER" id="PTHR33375:SF1">
    <property type="entry name" value="CHROMOSOME-PARTITIONING PROTEIN PARB-RELATED"/>
    <property type="match status" value="1"/>
</dbReference>
<feature type="region of interest" description="Disordered" evidence="1">
    <location>
        <begin position="210"/>
        <end position="264"/>
    </location>
</feature>
<dbReference type="SUPFAM" id="SSF109709">
    <property type="entry name" value="KorB DNA-binding domain-like"/>
    <property type="match status" value="1"/>
</dbReference>
<evidence type="ECO:0000259" key="2">
    <source>
        <dbReference type="SMART" id="SM00470"/>
    </source>
</evidence>
<name>A0A4Q2AY32_9LACO</name>
<sequence length="351" mass="39326">MQVSIKRIQIREGRRSLDMGHVKELTDSIRELGLLNPLTIDRENFLIAGLHRLEAVKALGWTDVECTVSSLEGLAAELAEIDENFIRNDLSPVEYGEMLLRRKEIYETLHPETKRGGDRKSEEIKRTKCPFDPAKSFVDDTADKLGVNPRTVRRQIQTAKNLTPETKEIIKGTDTKISKKAAMKLSNLKPEQQKEAAALLAAKEIRTVDEYTRKRETTPDDGNERLKAPETGAAGQPETENRTEKAAGSVASAPLSQPVSQKAPAASLKDVVAELKDPDKDCSGTPDSFLEEYEAFVRKFHKEIGWYSDPYYDAVFPFVSPEQLSHLRQLTDSICSAAGQLFHKVERTMKT</sequence>
<evidence type="ECO:0000313" key="4">
    <source>
        <dbReference type="Proteomes" id="UP000289316"/>
    </source>
</evidence>
<dbReference type="EMBL" id="QZFR01000013">
    <property type="protein sequence ID" value="RXV75018.1"/>
    <property type="molecule type" value="Genomic_DNA"/>
</dbReference>
<dbReference type="AlphaFoldDB" id="A0A4Q2AY32"/>
<dbReference type="Pfam" id="PF02195">
    <property type="entry name" value="ParB_N"/>
    <property type="match status" value="1"/>
</dbReference>
<protein>
    <submittedName>
        <fullName evidence="3">Chromosome partitioning protein ParB</fullName>
    </submittedName>
</protein>
<accession>A0A4Q2AY32</accession>
<dbReference type="Gene3D" id="1.10.10.2830">
    <property type="match status" value="1"/>
</dbReference>
<dbReference type="PANTHER" id="PTHR33375">
    <property type="entry name" value="CHROMOSOME-PARTITIONING PROTEIN PARB-RELATED"/>
    <property type="match status" value="1"/>
</dbReference>
<dbReference type="CDD" id="cd16409">
    <property type="entry name" value="ParB_N_like"/>
    <property type="match status" value="1"/>
</dbReference>
<dbReference type="OrthoDB" id="9800801at2"/>
<evidence type="ECO:0000313" key="3">
    <source>
        <dbReference type="EMBL" id="RXV75018.1"/>
    </source>
</evidence>
<dbReference type="Gene3D" id="3.90.1530.30">
    <property type="match status" value="1"/>
</dbReference>
<dbReference type="GO" id="GO:0005694">
    <property type="term" value="C:chromosome"/>
    <property type="evidence" value="ECO:0007669"/>
    <property type="project" value="TreeGrafter"/>
</dbReference>
<feature type="compositionally biased region" description="Basic and acidic residues" evidence="1">
    <location>
        <begin position="210"/>
        <end position="228"/>
    </location>
</feature>
<dbReference type="InterPro" id="IPR036086">
    <property type="entry name" value="ParB/Sulfiredoxin_sf"/>
</dbReference>
<dbReference type="GO" id="GO:0045881">
    <property type="term" value="P:positive regulation of sporulation resulting in formation of a cellular spore"/>
    <property type="evidence" value="ECO:0007669"/>
    <property type="project" value="TreeGrafter"/>
</dbReference>
<dbReference type="InterPro" id="IPR050336">
    <property type="entry name" value="Chromosome_partition/occlusion"/>
</dbReference>
<gene>
    <name evidence="3" type="ORF">D6C19_03040</name>
</gene>
<organism evidence="3 4">
    <name type="scientific">Ligilactobacillus murinus</name>
    <dbReference type="NCBI Taxonomy" id="1622"/>
    <lineage>
        <taxon>Bacteria</taxon>
        <taxon>Bacillati</taxon>
        <taxon>Bacillota</taxon>
        <taxon>Bacilli</taxon>
        <taxon>Lactobacillales</taxon>
        <taxon>Lactobacillaceae</taxon>
        <taxon>Ligilactobacillus</taxon>
    </lineage>
</organism>
<feature type="domain" description="ParB-like N-terminal" evidence="2">
    <location>
        <begin position="1"/>
        <end position="85"/>
    </location>
</feature>
<dbReference type="SMART" id="SM00470">
    <property type="entry name" value="ParB"/>
    <property type="match status" value="1"/>
</dbReference>
<evidence type="ECO:0000256" key="1">
    <source>
        <dbReference type="SAM" id="MobiDB-lite"/>
    </source>
</evidence>
<comment type="caution">
    <text evidence="3">The sequence shown here is derived from an EMBL/GenBank/DDBJ whole genome shotgun (WGS) entry which is preliminary data.</text>
</comment>
<dbReference type="GO" id="GO:0007059">
    <property type="term" value="P:chromosome segregation"/>
    <property type="evidence" value="ECO:0007669"/>
    <property type="project" value="TreeGrafter"/>
</dbReference>
<dbReference type="Proteomes" id="UP000289316">
    <property type="component" value="Unassembled WGS sequence"/>
</dbReference>
<dbReference type="SUPFAM" id="SSF110849">
    <property type="entry name" value="ParB/Sulfiredoxin"/>
    <property type="match status" value="1"/>
</dbReference>
<dbReference type="InterPro" id="IPR003115">
    <property type="entry name" value="ParB_N"/>
</dbReference>